<evidence type="ECO:0000313" key="2">
    <source>
        <dbReference type="EMBL" id="QBE49625.1"/>
    </source>
</evidence>
<proteinExistence type="predicted"/>
<evidence type="ECO:0000256" key="1">
    <source>
        <dbReference type="SAM" id="MobiDB-lite"/>
    </source>
</evidence>
<protein>
    <submittedName>
        <fullName evidence="2">Uncharacterized protein</fullName>
    </submittedName>
</protein>
<accession>A0A4P6KGK3</accession>
<dbReference type="OrthoDB" id="5119267at2"/>
<dbReference type="KEGG" id="ltr:EVS81_12980"/>
<reference evidence="2 3" key="1">
    <citation type="submission" date="2019-02" db="EMBL/GenBank/DDBJ databases">
        <authorList>
            <person name="Sun L."/>
            <person name="Pan D."/>
            <person name="Wu X."/>
        </authorList>
    </citation>
    <scope>NUCLEOTIDE SEQUENCE [LARGE SCALE GENOMIC DNA]</scope>
    <source>
        <strain evidence="2 3">JW-1</strain>
    </source>
</reference>
<name>A0A4P6KGK3_9MICO</name>
<dbReference type="AlphaFoldDB" id="A0A4P6KGK3"/>
<evidence type="ECO:0000313" key="3">
    <source>
        <dbReference type="Proteomes" id="UP000289260"/>
    </source>
</evidence>
<sequence>MARSEFKKRIEKAQRGELQPVDEVKPVDIKNPPPLYEIRWTGISVTEREDDGSQSHSTAQVRMYHSEPVALPDYFVGHHVHEKRLDVEDVNAEQQREIHAAVNWYAHGEPENWGIATGLPAI</sequence>
<organism evidence="2 3">
    <name type="scientific">Leucobacter triazinivorans</name>
    <dbReference type="NCBI Taxonomy" id="1784719"/>
    <lineage>
        <taxon>Bacteria</taxon>
        <taxon>Bacillati</taxon>
        <taxon>Actinomycetota</taxon>
        <taxon>Actinomycetes</taxon>
        <taxon>Micrococcales</taxon>
        <taxon>Microbacteriaceae</taxon>
        <taxon>Leucobacter</taxon>
    </lineage>
</organism>
<dbReference type="Proteomes" id="UP000289260">
    <property type="component" value="Chromosome"/>
</dbReference>
<dbReference type="EMBL" id="CP035806">
    <property type="protein sequence ID" value="QBE49625.1"/>
    <property type="molecule type" value="Genomic_DNA"/>
</dbReference>
<gene>
    <name evidence="2" type="ORF">EVS81_12980</name>
</gene>
<feature type="compositionally biased region" description="Basic and acidic residues" evidence="1">
    <location>
        <begin position="1"/>
        <end position="15"/>
    </location>
</feature>
<feature type="region of interest" description="Disordered" evidence="1">
    <location>
        <begin position="1"/>
        <end position="29"/>
    </location>
</feature>
<dbReference type="RefSeq" id="WP_130110742.1">
    <property type="nucleotide sequence ID" value="NZ_CP035806.1"/>
</dbReference>
<keyword evidence="3" id="KW-1185">Reference proteome</keyword>